<dbReference type="CDD" id="cd05400">
    <property type="entry name" value="NT_2-5OAS_ClassI-CCAase"/>
    <property type="match status" value="1"/>
</dbReference>
<organism evidence="12 13">
    <name type="scientific">Acinetobacter wuhouensis</name>
    <dbReference type="NCBI Taxonomy" id="1879050"/>
    <lineage>
        <taxon>Bacteria</taxon>
        <taxon>Pseudomonadati</taxon>
        <taxon>Pseudomonadota</taxon>
        <taxon>Gammaproteobacteria</taxon>
        <taxon>Moraxellales</taxon>
        <taxon>Moraxellaceae</taxon>
        <taxon>Acinetobacter</taxon>
    </lineage>
</organism>
<evidence type="ECO:0000256" key="9">
    <source>
        <dbReference type="ARBA" id="ARBA00044145"/>
    </source>
</evidence>
<gene>
    <name evidence="12" type="ORF">CDG68_20945</name>
</gene>
<dbReference type="RefSeq" id="WP_087554226.1">
    <property type="nucleotide sequence ID" value="NZ_CP033133.1"/>
</dbReference>
<keyword evidence="8" id="KW-0051">Antiviral defense</keyword>
<evidence type="ECO:0000313" key="12">
    <source>
        <dbReference type="EMBL" id="AYO55948.1"/>
    </source>
</evidence>
<keyword evidence="4" id="KW-0547">Nucleotide-binding</keyword>
<dbReference type="GO" id="GO:0016779">
    <property type="term" value="F:nucleotidyltransferase activity"/>
    <property type="evidence" value="ECO:0007669"/>
    <property type="project" value="UniProtKB-KW"/>
</dbReference>
<dbReference type="GO" id="GO:0046872">
    <property type="term" value="F:metal ion binding"/>
    <property type="evidence" value="ECO:0007669"/>
    <property type="project" value="UniProtKB-KW"/>
</dbReference>
<keyword evidence="3" id="KW-0479">Metal-binding</keyword>
<keyword evidence="6" id="KW-0460">Magnesium</keyword>
<protein>
    <recommendedName>
        <fullName evidence="9">Cyclic GMP-AMP synthase</fullName>
    </recommendedName>
</protein>
<proteinExistence type="predicted"/>
<evidence type="ECO:0000256" key="4">
    <source>
        <dbReference type="ARBA" id="ARBA00022741"/>
    </source>
</evidence>
<dbReference type="EMBL" id="CP033133">
    <property type="protein sequence ID" value="AYO55948.1"/>
    <property type="molecule type" value="Genomic_DNA"/>
</dbReference>
<keyword evidence="7" id="KW-0546">Nucleotide metabolism</keyword>
<dbReference type="InterPro" id="IPR006116">
    <property type="entry name" value="NT_2-5OAS_ClassI-CCAase"/>
</dbReference>
<dbReference type="Proteomes" id="UP000279962">
    <property type="component" value="Chromosome"/>
</dbReference>
<keyword evidence="2" id="KW-0548">Nucleotidyltransferase</keyword>
<evidence type="ECO:0000256" key="7">
    <source>
        <dbReference type="ARBA" id="ARBA00023080"/>
    </source>
</evidence>
<reference evidence="12 13" key="1">
    <citation type="submission" date="2018-10" db="EMBL/GenBank/DDBJ databases">
        <title>The complete genome of Acinetobacter wuhouensis strain WCHAW010062.</title>
        <authorList>
            <person name="Hu Y."/>
            <person name="Long H."/>
            <person name="Feng Y."/>
            <person name="Zong Z."/>
        </authorList>
    </citation>
    <scope>NUCLEOTIDE SEQUENCE [LARGE SCALE GENOMIC DNA]</scope>
    <source>
        <strain evidence="12 13">WCHAW010062</strain>
    </source>
</reference>
<keyword evidence="5" id="KW-0067">ATP-binding</keyword>
<evidence type="ECO:0000256" key="6">
    <source>
        <dbReference type="ARBA" id="ARBA00022842"/>
    </source>
</evidence>
<evidence type="ECO:0000256" key="2">
    <source>
        <dbReference type="ARBA" id="ARBA00022695"/>
    </source>
</evidence>
<evidence type="ECO:0000259" key="11">
    <source>
        <dbReference type="Pfam" id="PF21654"/>
    </source>
</evidence>
<evidence type="ECO:0000256" key="1">
    <source>
        <dbReference type="ARBA" id="ARBA00022679"/>
    </source>
</evidence>
<evidence type="ECO:0000256" key="3">
    <source>
        <dbReference type="ARBA" id="ARBA00022723"/>
    </source>
</evidence>
<name>A0A3G2T6M9_9GAMM</name>
<dbReference type="AlphaFoldDB" id="A0A3G2T6M9"/>
<dbReference type="Pfam" id="PF21654">
    <property type="entry name" value="DncV-like_NTFase"/>
    <property type="match status" value="1"/>
</dbReference>
<evidence type="ECO:0000313" key="13">
    <source>
        <dbReference type="Proteomes" id="UP000279962"/>
    </source>
</evidence>
<evidence type="ECO:0000256" key="10">
    <source>
        <dbReference type="ARBA" id="ARBA00048304"/>
    </source>
</evidence>
<sequence length="397" mass="45592">MNIFNKEILLQKLIDNLDLPDSAYEKAIDRYQDIGEWIGRPESSCSDFEPHIFPQGSFRLGTAIKPLNENEMYDLDLACNFRFGIQPLTHSQEELKNLVGIELEAYRIARNIKSDLEEKHRCWRLEYADHIHFHMDIVPCVPANVARKGMLFESLRQYGTDQNLAGNISEKAVCITDDRHPAYEEKGADWQISNPEGYALWFSSRVKLGLTTRSLFEASQVDEVPLYKEKAPLQRAIQLLKRHRDKMFAKNPESKPISIIISTIAAQSYSGEQTIEEALRKTLMGLKQFADSGLEVVPNPVNPGENFADRWNMPECADLQLKRNFVLWVSSALRDFNFILNDNQDITVLLETIEDRFSIHINQKEVSQFSGTNDQLIASNIITPKRIDNVVAKPWRH</sequence>
<dbReference type="GO" id="GO:0009117">
    <property type="term" value="P:nucleotide metabolic process"/>
    <property type="evidence" value="ECO:0007669"/>
    <property type="project" value="UniProtKB-KW"/>
</dbReference>
<dbReference type="GO" id="GO:0005524">
    <property type="term" value="F:ATP binding"/>
    <property type="evidence" value="ECO:0007669"/>
    <property type="project" value="UniProtKB-KW"/>
</dbReference>
<evidence type="ECO:0000256" key="5">
    <source>
        <dbReference type="ARBA" id="ARBA00022840"/>
    </source>
</evidence>
<comment type="catalytic activity">
    <reaction evidence="10">
        <text>GTP + ATP = 3',3'-cGAMP + 2 diphosphate</text>
        <dbReference type="Rhea" id="RHEA:35647"/>
        <dbReference type="ChEBI" id="CHEBI:30616"/>
        <dbReference type="ChEBI" id="CHEBI:33019"/>
        <dbReference type="ChEBI" id="CHEBI:37565"/>
        <dbReference type="ChEBI" id="CHEBI:71501"/>
    </reaction>
    <physiologicalReaction direction="left-to-right" evidence="10">
        <dbReference type="Rhea" id="RHEA:35648"/>
    </physiologicalReaction>
</comment>
<evidence type="ECO:0000256" key="8">
    <source>
        <dbReference type="ARBA" id="ARBA00023118"/>
    </source>
</evidence>
<dbReference type="GO" id="GO:0051607">
    <property type="term" value="P:defense response to virus"/>
    <property type="evidence" value="ECO:0007669"/>
    <property type="project" value="UniProtKB-KW"/>
</dbReference>
<accession>A0A3G2T6M9</accession>
<keyword evidence="1 12" id="KW-0808">Transferase</keyword>
<feature type="domain" description="Cyclic GMP-AMP synthase DncV-like nucleotidyltransferase" evidence="11">
    <location>
        <begin position="50"/>
        <end position="137"/>
    </location>
</feature>
<dbReference type="InterPro" id="IPR048445">
    <property type="entry name" value="DncV-like_NTFase"/>
</dbReference>